<accession>A0A3N4GIG4</accession>
<evidence type="ECO:0000256" key="1">
    <source>
        <dbReference type="SAM" id="MobiDB-lite"/>
    </source>
</evidence>
<gene>
    <name evidence="2" type="ORF">EF294_13985</name>
</gene>
<dbReference type="EMBL" id="RKMH01000010">
    <property type="protein sequence ID" value="RPA58951.1"/>
    <property type="molecule type" value="Genomic_DNA"/>
</dbReference>
<dbReference type="InterPro" id="IPR029058">
    <property type="entry name" value="AB_hydrolase_fold"/>
</dbReference>
<evidence type="ECO:0000313" key="3">
    <source>
        <dbReference type="Proteomes" id="UP000267536"/>
    </source>
</evidence>
<organism evidence="2 3">
    <name type="scientific">Gordonia oryzae</name>
    <dbReference type="NCBI Taxonomy" id="2487349"/>
    <lineage>
        <taxon>Bacteria</taxon>
        <taxon>Bacillati</taxon>
        <taxon>Actinomycetota</taxon>
        <taxon>Actinomycetes</taxon>
        <taxon>Mycobacteriales</taxon>
        <taxon>Gordoniaceae</taxon>
        <taxon>Gordonia</taxon>
    </lineage>
</organism>
<dbReference type="OrthoDB" id="9775130at2"/>
<name>A0A3N4GIG4_9ACTN</name>
<comment type="caution">
    <text evidence="2">The sequence shown here is derived from an EMBL/GenBank/DDBJ whole genome shotgun (WGS) entry which is preliminary data.</text>
</comment>
<feature type="region of interest" description="Disordered" evidence="1">
    <location>
        <begin position="137"/>
        <end position="158"/>
    </location>
</feature>
<sequence length="412" mass="42633">MTVSADLLTPHPGVVFDLVDERRSPCWPRYRVLPDGGAEALLITDLDARRATVVREDGGPTVGFVPIAADDLAALVGGASLPLPEAPGVARVEIAFPATSYRIALGDDAPGADPFNADSPGGLVSLLTHPHAPRSGLDGVDLWRPDSPDGAAEAAEGARPQRIRLDRGVLGRRATMHLSVPRRPADDGVVPVVLLLDGDDWLHLYPLSSALAAAAAGSSEWVSVLDSVALAYLPAPLDRSAREDELTSAATASAVATSVLAAVDADLVGRGLCRGYTVLAAQSLGGIAAVRAAVAAARAGSATQGIDAVVAQSPSFWWPAPAAGGPLDGPDGGAVLGELDDDTFDLSSLARSFRFTVGSGEPALHRHVDAVRAALADRGARVVMRVIDGGHDHAVWRLALLRDLCDELTTRH</sequence>
<dbReference type="Gene3D" id="3.40.50.1820">
    <property type="entry name" value="alpha/beta hydrolase"/>
    <property type="match status" value="1"/>
</dbReference>
<keyword evidence="3" id="KW-1185">Reference proteome</keyword>
<dbReference type="Proteomes" id="UP000267536">
    <property type="component" value="Unassembled WGS sequence"/>
</dbReference>
<dbReference type="AlphaFoldDB" id="A0A3N4GIG4"/>
<reference evidence="2 3" key="1">
    <citation type="submission" date="2018-11" db="EMBL/GenBank/DDBJ databases">
        <title>Draft genome sequence of Gordonia sp. RS15-1S isolated from rice stems.</title>
        <authorList>
            <person name="Muangham S."/>
        </authorList>
    </citation>
    <scope>NUCLEOTIDE SEQUENCE [LARGE SCALE GENOMIC DNA]</scope>
    <source>
        <strain evidence="2 3">RS15-1S</strain>
    </source>
</reference>
<protein>
    <submittedName>
        <fullName evidence="2">Short-chain fatty acid transporter</fullName>
    </submittedName>
</protein>
<evidence type="ECO:0000313" key="2">
    <source>
        <dbReference type="EMBL" id="RPA58951.1"/>
    </source>
</evidence>
<dbReference type="RefSeq" id="WP_123931040.1">
    <property type="nucleotide sequence ID" value="NZ_JBPSDP010000010.1"/>
</dbReference>
<proteinExistence type="predicted"/>
<dbReference type="SUPFAM" id="SSF53474">
    <property type="entry name" value="alpha/beta-Hydrolases"/>
    <property type="match status" value="1"/>
</dbReference>